<evidence type="ECO:0000313" key="2">
    <source>
        <dbReference type="EMBL" id="OAI05237.1"/>
    </source>
</evidence>
<organism evidence="2 3">
    <name type="scientific">Methylomonas methanica</name>
    <dbReference type="NCBI Taxonomy" id="421"/>
    <lineage>
        <taxon>Bacteria</taxon>
        <taxon>Pseudomonadati</taxon>
        <taxon>Pseudomonadota</taxon>
        <taxon>Gammaproteobacteria</taxon>
        <taxon>Methylococcales</taxon>
        <taxon>Methylococcaceae</taxon>
        <taxon>Methylomonas</taxon>
    </lineage>
</organism>
<dbReference type="Proteomes" id="UP000077763">
    <property type="component" value="Unassembled WGS sequence"/>
</dbReference>
<sequence length="100" mass="11364">MNQLSKNPQNGIATNHHGLKRQLDRVLSTLGKDKDIAGQKRQVGDNIERSGEFHTQRRVSVPEIAYPVLPVSRNMDEIGFDDKANYHSRKPRGVVRKLFS</sequence>
<proteinExistence type="predicted"/>
<evidence type="ECO:0000256" key="1">
    <source>
        <dbReference type="SAM" id="MobiDB-lite"/>
    </source>
</evidence>
<gene>
    <name evidence="2" type="ORF">A1353_11690</name>
</gene>
<evidence type="ECO:0000313" key="3">
    <source>
        <dbReference type="Proteomes" id="UP000077763"/>
    </source>
</evidence>
<dbReference type="AlphaFoldDB" id="A0A177MHF2"/>
<protein>
    <submittedName>
        <fullName evidence="2">Uncharacterized protein</fullName>
    </submittedName>
</protein>
<comment type="caution">
    <text evidence="2">The sequence shown here is derived from an EMBL/GenBank/DDBJ whole genome shotgun (WGS) entry which is preliminary data.</text>
</comment>
<name>A0A177MHF2_METMH</name>
<reference evidence="3" key="1">
    <citation type="submission" date="2016-03" db="EMBL/GenBank/DDBJ databases">
        <authorList>
            <person name="Heylen K."/>
            <person name="De Vos P."/>
            <person name="Vekeman B."/>
        </authorList>
    </citation>
    <scope>NUCLEOTIDE SEQUENCE [LARGE SCALE GENOMIC DNA]</scope>
    <source>
        <strain evidence="3">R-45371</strain>
    </source>
</reference>
<dbReference type="EMBL" id="LUUH01000045">
    <property type="protein sequence ID" value="OAI05237.1"/>
    <property type="molecule type" value="Genomic_DNA"/>
</dbReference>
<feature type="compositionally biased region" description="Polar residues" evidence="1">
    <location>
        <begin position="1"/>
        <end position="13"/>
    </location>
</feature>
<dbReference type="RefSeq" id="WP_064036452.1">
    <property type="nucleotide sequence ID" value="NZ_LUUH01000045.1"/>
</dbReference>
<accession>A0A177MHF2</accession>
<feature type="region of interest" description="Disordered" evidence="1">
    <location>
        <begin position="1"/>
        <end position="20"/>
    </location>
</feature>